<evidence type="ECO:0000256" key="10">
    <source>
        <dbReference type="HAMAP-Rule" id="MF_01499"/>
    </source>
</evidence>
<dbReference type="GO" id="GO:0006171">
    <property type="term" value="P:cAMP biosynthetic process"/>
    <property type="evidence" value="ECO:0007669"/>
    <property type="project" value="InterPro"/>
</dbReference>
<keyword evidence="8 10" id="KW-1133">Transmembrane helix</keyword>
<dbReference type="FunFam" id="3.40.1700.10:FF:000002">
    <property type="entry name" value="Diadenylate cyclase"/>
    <property type="match status" value="1"/>
</dbReference>
<dbReference type="HAMAP" id="MF_01499">
    <property type="entry name" value="DacA"/>
    <property type="match status" value="1"/>
</dbReference>
<dbReference type="eggNOG" id="COG1624">
    <property type="taxonomic scope" value="Bacteria"/>
</dbReference>
<evidence type="ECO:0000256" key="2">
    <source>
        <dbReference type="ARBA" id="ARBA00022475"/>
    </source>
</evidence>
<dbReference type="EMBL" id="ACCL02000010">
    <property type="protein sequence ID" value="EET60592.1"/>
    <property type="molecule type" value="Genomic_DNA"/>
</dbReference>
<reference evidence="12" key="1">
    <citation type="submission" date="2009-07" db="EMBL/GenBank/DDBJ databases">
        <authorList>
            <person name="Weinstock G."/>
            <person name="Sodergren E."/>
            <person name="Clifton S."/>
            <person name="Fulton L."/>
            <person name="Fulton B."/>
            <person name="Courtney L."/>
            <person name="Fronick C."/>
            <person name="Harrison M."/>
            <person name="Strong C."/>
            <person name="Farmer C."/>
            <person name="Delahaunty K."/>
            <person name="Markovic C."/>
            <person name="Hall O."/>
            <person name="Minx P."/>
            <person name="Tomlinson C."/>
            <person name="Mitreva M."/>
            <person name="Nelson J."/>
            <person name="Hou S."/>
            <person name="Wollam A."/>
            <person name="Pepin K.H."/>
            <person name="Johnson M."/>
            <person name="Bhonagiri V."/>
            <person name="Nash W.E."/>
            <person name="Warren W."/>
            <person name="Chinwalla A."/>
            <person name="Mardis E.R."/>
            <person name="Wilson R.K."/>
        </authorList>
    </citation>
    <scope>NUCLEOTIDE SEQUENCE [LARGE SCALE GENOMIC DNA]</scope>
    <source>
        <strain evidence="12">DSM 14469</strain>
    </source>
</reference>
<keyword evidence="5 10" id="KW-0548">Nucleotidyltransferase</keyword>
<keyword evidence="4 10" id="KW-0812">Transmembrane</keyword>
<proteinExistence type="inferred from homology"/>
<evidence type="ECO:0000313" key="13">
    <source>
        <dbReference type="Proteomes" id="UP000005561"/>
    </source>
</evidence>
<name>C6LFK7_9FIRM</name>
<evidence type="ECO:0000259" key="11">
    <source>
        <dbReference type="PROSITE" id="PS51794"/>
    </source>
</evidence>
<comment type="subunit">
    <text evidence="10">Probably a homodimer.</text>
</comment>
<evidence type="ECO:0000256" key="5">
    <source>
        <dbReference type="ARBA" id="ARBA00022695"/>
    </source>
</evidence>
<dbReference type="PROSITE" id="PS51794">
    <property type="entry name" value="DAC"/>
    <property type="match status" value="1"/>
</dbReference>
<dbReference type="RefSeq" id="WP_006862201.1">
    <property type="nucleotide sequence ID" value="NZ_ACCL02000010.1"/>
</dbReference>
<evidence type="ECO:0000256" key="4">
    <source>
        <dbReference type="ARBA" id="ARBA00022692"/>
    </source>
</evidence>
<dbReference type="GO" id="GO:0005524">
    <property type="term" value="F:ATP binding"/>
    <property type="evidence" value="ECO:0007669"/>
    <property type="project" value="UniProtKB-UniRule"/>
</dbReference>
<dbReference type="InterPro" id="IPR003390">
    <property type="entry name" value="DNA_integrity_scan_DisA_N"/>
</dbReference>
<evidence type="ECO:0000313" key="12">
    <source>
        <dbReference type="EMBL" id="EET60592.1"/>
    </source>
</evidence>
<keyword evidence="3 10" id="KW-0808">Transferase</keyword>
<feature type="transmembrane region" description="Helical" evidence="10">
    <location>
        <begin position="46"/>
        <end position="64"/>
    </location>
</feature>
<dbReference type="STRING" id="168384.SAMN05660368_02082"/>
<dbReference type="Gene3D" id="3.40.1700.10">
    <property type="entry name" value="DNA integrity scanning protein, DisA, N-terminal domain"/>
    <property type="match status" value="1"/>
</dbReference>
<dbReference type="GO" id="GO:0004016">
    <property type="term" value="F:adenylate cyclase activity"/>
    <property type="evidence" value="ECO:0007669"/>
    <property type="project" value="UniProtKB-UniRule"/>
</dbReference>
<evidence type="ECO:0000256" key="7">
    <source>
        <dbReference type="ARBA" id="ARBA00022840"/>
    </source>
</evidence>
<protein>
    <recommendedName>
        <fullName evidence="10">Diadenylate cyclase</fullName>
        <shortName evidence="10">DAC</shortName>
        <ecNumber evidence="10">2.7.7.85</ecNumber>
    </recommendedName>
    <alternativeName>
        <fullName evidence="10">Cyclic-di-AMP synthase</fullName>
        <shortName evidence="10">c-di-AMP synthase</shortName>
    </alternativeName>
</protein>
<dbReference type="InterPro" id="IPR036888">
    <property type="entry name" value="DNA_integrity_DisA_N_sf"/>
</dbReference>
<keyword evidence="9 10" id="KW-0472">Membrane</keyword>
<keyword evidence="2 10" id="KW-1003">Cell membrane</keyword>
<dbReference type="PANTHER" id="PTHR34185">
    <property type="entry name" value="DIADENYLATE CYCLASE"/>
    <property type="match status" value="1"/>
</dbReference>
<dbReference type="OrthoDB" id="9807385at2"/>
<evidence type="ECO:0000256" key="9">
    <source>
        <dbReference type="ARBA" id="ARBA00023136"/>
    </source>
</evidence>
<comment type="caution">
    <text evidence="10">Lacks conserved residue(s) required for the propagation of feature annotation.</text>
</comment>
<dbReference type="InterPro" id="IPR045585">
    <property type="entry name" value="CdaA_N"/>
</dbReference>
<dbReference type="InterPro" id="IPR014046">
    <property type="entry name" value="C-di-AMP_synthase"/>
</dbReference>
<keyword evidence="6 10" id="KW-0547">Nucleotide-binding</keyword>
<comment type="catalytic activity">
    <reaction evidence="1 10">
        <text>2 ATP = 3',3'-c-di-AMP + 2 diphosphate</text>
        <dbReference type="Rhea" id="RHEA:35655"/>
        <dbReference type="ChEBI" id="CHEBI:30616"/>
        <dbReference type="ChEBI" id="CHEBI:33019"/>
        <dbReference type="ChEBI" id="CHEBI:71500"/>
        <dbReference type="EC" id="2.7.7.85"/>
    </reaction>
</comment>
<feature type="transmembrane region" description="Helical" evidence="10">
    <location>
        <begin position="12"/>
        <end position="39"/>
    </location>
</feature>
<keyword evidence="13" id="KW-1185">Reference proteome</keyword>
<dbReference type="NCBIfam" id="TIGR00159">
    <property type="entry name" value="diadenylate cyclase CdaA"/>
    <property type="match status" value="1"/>
</dbReference>
<comment type="function">
    <text evidence="10">Catalyzes the condensation of 2 ATP molecules into cyclic di-AMP (c-di-AMP), a second messenger used to regulate differing processes in different bacteria.</text>
</comment>
<dbReference type="PANTHER" id="PTHR34185:SF1">
    <property type="entry name" value="DIADENYLATE CYCLASE"/>
    <property type="match status" value="1"/>
</dbReference>
<dbReference type="InterPro" id="IPR034701">
    <property type="entry name" value="CdaA"/>
</dbReference>
<organism evidence="12 13">
    <name type="scientific">Marvinbryantia formatexigens DSM 14469</name>
    <dbReference type="NCBI Taxonomy" id="478749"/>
    <lineage>
        <taxon>Bacteria</taxon>
        <taxon>Bacillati</taxon>
        <taxon>Bacillota</taxon>
        <taxon>Clostridia</taxon>
        <taxon>Lachnospirales</taxon>
        <taxon>Lachnospiraceae</taxon>
        <taxon>Marvinbryantia</taxon>
    </lineage>
</organism>
<evidence type="ECO:0000256" key="6">
    <source>
        <dbReference type="ARBA" id="ARBA00022741"/>
    </source>
</evidence>
<gene>
    <name evidence="10" type="primary">dacA</name>
    <name evidence="12" type="ORF">BRYFOR_07410</name>
</gene>
<evidence type="ECO:0000256" key="1">
    <source>
        <dbReference type="ARBA" id="ARBA00000877"/>
    </source>
</evidence>
<dbReference type="EC" id="2.7.7.85" evidence="10"/>
<feature type="domain" description="DAC" evidence="11">
    <location>
        <begin position="89"/>
        <end position="255"/>
    </location>
</feature>
<sequence>MWFGSHFPWLKVPAITIGVIDIIEIIILSFLVYSVLVWIKRSRAWTLLKGMLLVGCFIALAYLFNMDTLTFIIEKGLNIIIMGALVIFQPELRKVLEQLGEKELLSSIIPAGTVKEVVQRCSDRTINEIVRASLEMAKVKTGALMVIEENETLAEYERTGIAIDAVVSSQLLINIFEHNTPLHDGAVIIRGDKIVSATCYLPLSDSQNLSKELGTRHRAGVGVSEVTDSLTIIVSEETGKISIAKKGVLTRNVTEEILRAQLVTLQNKSVNSIKLISRKGFPFGRKGKRDAEKGSK</sequence>
<keyword evidence="7 10" id="KW-0067">ATP-binding</keyword>
<dbReference type="PIRSF" id="PIRSF004793">
    <property type="entry name" value="UCP004793"/>
    <property type="match status" value="1"/>
</dbReference>
<dbReference type="AlphaFoldDB" id="C6LFK7"/>
<dbReference type="GO" id="GO:0106408">
    <property type="term" value="F:diadenylate cyclase activity"/>
    <property type="evidence" value="ECO:0007669"/>
    <property type="project" value="UniProtKB-EC"/>
</dbReference>
<comment type="similarity">
    <text evidence="10">Belongs to the adenylate cyclase family. DacA/CdaA subfamily.</text>
</comment>
<evidence type="ECO:0000256" key="8">
    <source>
        <dbReference type="ARBA" id="ARBA00022989"/>
    </source>
</evidence>
<evidence type="ECO:0000256" key="3">
    <source>
        <dbReference type="ARBA" id="ARBA00022679"/>
    </source>
</evidence>
<comment type="caution">
    <text evidence="12">The sequence shown here is derived from an EMBL/GenBank/DDBJ whole genome shotgun (WGS) entry which is preliminary data.</text>
</comment>
<dbReference type="Pfam" id="PF02457">
    <property type="entry name" value="DAC"/>
    <property type="match status" value="1"/>
</dbReference>
<accession>C6LFK7</accession>
<dbReference type="InterPro" id="IPR050338">
    <property type="entry name" value="DisA"/>
</dbReference>
<dbReference type="Proteomes" id="UP000005561">
    <property type="component" value="Unassembled WGS sequence"/>
</dbReference>
<dbReference type="Pfam" id="PF19293">
    <property type="entry name" value="CdaA_N"/>
    <property type="match status" value="1"/>
</dbReference>
<dbReference type="SUPFAM" id="SSF143597">
    <property type="entry name" value="YojJ-like"/>
    <property type="match status" value="1"/>
</dbReference>